<feature type="transmembrane region" description="Helical" evidence="1">
    <location>
        <begin position="15"/>
        <end position="37"/>
    </location>
</feature>
<dbReference type="InterPro" id="IPR008338">
    <property type="entry name" value="Capsule_biosynth_CapC"/>
</dbReference>
<dbReference type="EMBL" id="CP003532">
    <property type="protein sequence ID" value="AFK08257.1"/>
    <property type="molecule type" value="Genomic_DNA"/>
</dbReference>
<evidence type="ECO:0000313" key="2">
    <source>
        <dbReference type="EMBL" id="AFK08257.1"/>
    </source>
</evidence>
<dbReference type="PRINTS" id="PR01759">
    <property type="entry name" value="CAPSULEPROTC"/>
</dbReference>
<evidence type="ECO:0000313" key="3">
    <source>
        <dbReference type="Proteomes" id="UP000002881"/>
    </source>
</evidence>
<reference evidence="2 3" key="1">
    <citation type="journal article" date="2012" name="Genome Biol. Evol.">
        <title>Genome Sequence of the Mesophilic Thermotogales Bacterium Mesotoga prima MesG1.Ag.4.2 Reveals the Largest Thermotogales Genome To Date.</title>
        <authorList>
            <person name="Zhaxybayeva O."/>
            <person name="Swithers K.S."/>
            <person name="Foght J."/>
            <person name="Green A.G."/>
            <person name="Bruce D."/>
            <person name="Detter C."/>
            <person name="Han S."/>
            <person name="Teshima H."/>
            <person name="Han J."/>
            <person name="Woyke T."/>
            <person name="Pitluck S."/>
            <person name="Nolan M."/>
            <person name="Ivanova N."/>
            <person name="Pati A."/>
            <person name="Land M.L."/>
            <person name="Dlutek M."/>
            <person name="Doolittle W.F."/>
            <person name="Noll K.M."/>
            <person name="Nesbo C.L."/>
        </authorList>
    </citation>
    <scope>NUCLEOTIDE SEQUENCE [LARGE SCALE GENOMIC DNA]</scope>
    <source>
        <strain evidence="3">mesG1.Ag.4.2</strain>
    </source>
</reference>
<dbReference type="Pfam" id="PF14102">
    <property type="entry name" value="Caps_synth_CapC"/>
    <property type="match status" value="1"/>
</dbReference>
<keyword evidence="1" id="KW-1133">Transmembrane helix</keyword>
<dbReference type="AlphaFoldDB" id="I2F8K4"/>
<evidence type="ECO:0008006" key="4">
    <source>
        <dbReference type="Google" id="ProtNLM"/>
    </source>
</evidence>
<gene>
    <name evidence="2" type="ORF">Theba_2658</name>
</gene>
<accession>I2F8K4</accession>
<evidence type="ECO:0000256" key="1">
    <source>
        <dbReference type="SAM" id="Phobius"/>
    </source>
</evidence>
<dbReference type="HOGENOM" id="CLU_143404_0_0_0"/>
<dbReference type="GeneID" id="87108357"/>
<keyword evidence="1" id="KW-0472">Membrane</keyword>
<keyword evidence="3" id="KW-1185">Reference proteome</keyword>
<dbReference type="Proteomes" id="UP000002881">
    <property type="component" value="Chromosome"/>
</dbReference>
<organism evidence="2 3">
    <name type="scientific">Mesotoga prima MesG1.Ag.4.2</name>
    <dbReference type="NCBI Taxonomy" id="660470"/>
    <lineage>
        <taxon>Bacteria</taxon>
        <taxon>Thermotogati</taxon>
        <taxon>Thermotogota</taxon>
        <taxon>Thermotogae</taxon>
        <taxon>Kosmotogales</taxon>
        <taxon>Kosmotogaceae</taxon>
        <taxon>Mesotoga</taxon>
    </lineage>
</organism>
<protein>
    <recommendedName>
        <fullName evidence="4">Poly-gamma-glutamate biosynthesis protein PgsC</fullName>
    </recommendedName>
</protein>
<dbReference type="RefSeq" id="WP_006487263.1">
    <property type="nucleotide sequence ID" value="NC_017934.1"/>
</dbReference>
<dbReference type="GO" id="GO:0045227">
    <property type="term" value="P:capsule polysaccharide biosynthetic process"/>
    <property type="evidence" value="ECO:0007669"/>
    <property type="project" value="InterPro"/>
</dbReference>
<feature type="transmembrane region" description="Helical" evidence="1">
    <location>
        <begin position="43"/>
        <end position="60"/>
    </location>
</feature>
<keyword evidence="1" id="KW-0812">Transmembrane</keyword>
<feature type="transmembrane region" description="Helical" evidence="1">
    <location>
        <begin position="98"/>
        <end position="116"/>
    </location>
</feature>
<sequence length="147" mass="16442" precursor="true">MSPALFSIGIVISTAFWWVTGLSAGGLVTPVYLFIFMEQPLRLLYTWAVGLVTFLILNLLQRYLILYGRKRMALGIVLGVFVKLSLDTFLMPNLPVELFSTVIGTIVPGLIANDFYRQGIIKTSLSLAFVTLLLWLIDTLIRTVMVI</sequence>
<dbReference type="STRING" id="660470.Theba_2658"/>
<dbReference type="eggNOG" id="ENOG50334DW">
    <property type="taxonomic scope" value="Bacteria"/>
</dbReference>
<dbReference type="GO" id="GO:0016020">
    <property type="term" value="C:membrane"/>
    <property type="evidence" value="ECO:0007669"/>
    <property type="project" value="InterPro"/>
</dbReference>
<feature type="transmembrane region" description="Helical" evidence="1">
    <location>
        <begin position="125"/>
        <end position="145"/>
    </location>
</feature>
<name>I2F8K4_9BACT</name>
<dbReference type="KEGG" id="mpg:Theba_2658"/>
<proteinExistence type="predicted"/>